<protein>
    <submittedName>
        <fullName evidence="3">Uncharacterized protein</fullName>
    </submittedName>
</protein>
<feature type="region of interest" description="Disordered" evidence="2">
    <location>
        <begin position="744"/>
        <end position="777"/>
    </location>
</feature>
<feature type="compositionally biased region" description="Low complexity" evidence="2">
    <location>
        <begin position="635"/>
        <end position="673"/>
    </location>
</feature>
<evidence type="ECO:0000256" key="2">
    <source>
        <dbReference type="SAM" id="MobiDB-lite"/>
    </source>
</evidence>
<feature type="compositionally biased region" description="Polar residues" evidence="2">
    <location>
        <begin position="572"/>
        <end position="583"/>
    </location>
</feature>
<organism evidence="3 4">
    <name type="scientific">Giardia intestinalis</name>
    <name type="common">Giardia lamblia</name>
    <dbReference type="NCBI Taxonomy" id="5741"/>
    <lineage>
        <taxon>Eukaryota</taxon>
        <taxon>Metamonada</taxon>
        <taxon>Diplomonadida</taxon>
        <taxon>Hexamitidae</taxon>
        <taxon>Giardiinae</taxon>
        <taxon>Giardia</taxon>
    </lineage>
</organism>
<dbReference type="VEuPathDB" id="GiardiaDB:GL50581_1202"/>
<reference evidence="3 4" key="2">
    <citation type="journal article" date="2013" name="Genome Biol. Evol.">
        <title>Genome sequencing of Giardia lamblia genotypes A2 and B isolates (DH and GS) and comparative analysis with the genomes of genotypes A1 and E (WB and Pig).</title>
        <authorList>
            <person name="Adam R.D."/>
            <person name="Dahlstrom E.W."/>
            <person name="Martens C.A."/>
            <person name="Bruno D.P."/>
            <person name="Barbian K.D."/>
            <person name="Ricklefs S.M."/>
            <person name="Hernandez M.M."/>
            <person name="Narla N.P."/>
            <person name="Patel R.B."/>
            <person name="Porcella S.F."/>
            <person name="Nash T.E."/>
        </authorList>
    </citation>
    <scope>NUCLEOTIDE SEQUENCE [LARGE SCALE GENOMIC DNA]</scope>
    <source>
        <strain evidence="3 4">DH</strain>
    </source>
</reference>
<feature type="compositionally biased region" description="Polar residues" evidence="2">
    <location>
        <begin position="590"/>
        <end position="605"/>
    </location>
</feature>
<reference evidence="4" key="1">
    <citation type="submission" date="2012-02" db="EMBL/GenBank/DDBJ databases">
        <title>Genome sequencing of Giardia lamblia Genotypes A2 and B isolates (DH and GS) and comparative analysis with the genomes of Genotypes A1 and E (WB and Pig).</title>
        <authorList>
            <person name="Adam R."/>
            <person name="Dahlstrom E."/>
            <person name="Martens C."/>
            <person name="Bruno D."/>
            <person name="Barbian K."/>
            <person name="Porcella S.F."/>
            <person name="Nash T."/>
        </authorList>
    </citation>
    <scope>NUCLEOTIDE SEQUENCE</scope>
    <source>
        <strain evidence="4">DH</strain>
    </source>
</reference>
<dbReference type="Proteomes" id="UP000018320">
    <property type="component" value="Unassembled WGS sequence"/>
</dbReference>
<name>V6TEK6_GIAIN</name>
<evidence type="ECO:0000313" key="4">
    <source>
        <dbReference type="Proteomes" id="UP000018320"/>
    </source>
</evidence>
<dbReference type="VEuPathDB" id="GiardiaDB:GL50803_0016761"/>
<dbReference type="EMBL" id="AHGT01000087">
    <property type="protein sequence ID" value="ESU35335.1"/>
    <property type="molecule type" value="Genomic_DNA"/>
</dbReference>
<gene>
    <name evidence="3" type="ORF">DHA2_16761</name>
</gene>
<evidence type="ECO:0000313" key="3">
    <source>
        <dbReference type="EMBL" id="ESU35335.1"/>
    </source>
</evidence>
<keyword evidence="1" id="KW-0175">Coiled coil</keyword>
<dbReference type="VEuPathDB" id="GiardiaDB:DHA2_16761"/>
<dbReference type="AlphaFoldDB" id="V6TEK6"/>
<feature type="region of interest" description="Disordered" evidence="2">
    <location>
        <begin position="558"/>
        <end position="615"/>
    </location>
</feature>
<feature type="region of interest" description="Disordered" evidence="2">
    <location>
        <begin position="627"/>
        <end position="673"/>
    </location>
</feature>
<feature type="region of interest" description="Disordered" evidence="2">
    <location>
        <begin position="158"/>
        <end position="178"/>
    </location>
</feature>
<sequence length="795" mass="87053">MFDNCGSRHFLARQRINVTSTIETLIALHVLAYNVPKATVWQAPSVHRDNLSEIRKAKMNIEKRNQIDLSPENIASLRSIIARDIAKIQDALSDSSQNPTIHQQLEPIVKQNQKILQSLDTIEHEFTANAIDTIRSRGQKYAAIVQYVLRNHPQLESTLTSKSRGTTSSVNQDDSDATARLTGDLGTLSARNSVEEFGVNLSIMNKASLLPEDKLLHNPPTQDAEQSRPFLGSVDSIRSSATNYPAKVADKAGHGGIVAASLSSLHAPGASANNRLQDLINSDVTLFNLATLANAEPNPNEWSSIEQSPVYFIHGHKARDSSIAIKADSYQAFSPGSKPPLPSIYTPQGELIDPCPHHSRQILYELAKRYKAQAEELAAKAGSKLQPGVADTRMATLAEENSALKVSLHSALNELSEIKQKLMHQVQGSLNQEGPLTTENISLKETIARKNSELIKQGQELKETRNTADDLQKTKQHLTQLTDVLLEERKLLQDEILSLKPGGKSANSTKEIESMCKHVAALEKQLHSEVKVINVDLSEQLSAKLKDTILIYEQMLTKTKQRAVGKPRTPDQRNQSATTSMQAFSPFGNLGTTNTGPNSPYNPSFTEGGAQRHQISTLTHSLAYDSHHEDAEQLRSSSRPGSARSRQSIRSTSSRASSGRRSVARGASSGSRGISPEVLTYEVVKVLTELGPRAPSLQRIGPREWIVEKNGAVISVNLGHTGTVVVESEGGVPLVQFLKRLQDPPTRTTTPRRMKSPGKMAKDDDQSIGRRSPALDTSGLAMFSAARRMMTHQVK</sequence>
<feature type="compositionally biased region" description="Polar residues" evidence="2">
    <location>
        <begin position="158"/>
        <end position="172"/>
    </location>
</feature>
<comment type="caution">
    <text evidence="3">The sequence shown here is derived from an EMBL/GenBank/DDBJ whole genome shotgun (WGS) entry which is preliminary data.</text>
</comment>
<proteinExistence type="predicted"/>
<dbReference type="VEuPathDB" id="GiardiaDB:QR46_4192"/>
<evidence type="ECO:0000256" key="1">
    <source>
        <dbReference type="SAM" id="Coils"/>
    </source>
</evidence>
<feature type="coiled-coil region" evidence="1">
    <location>
        <begin position="454"/>
        <end position="481"/>
    </location>
</feature>
<accession>V6TEK6</accession>